<proteinExistence type="predicted"/>
<dbReference type="Proteomes" id="UP000887116">
    <property type="component" value="Unassembled WGS sequence"/>
</dbReference>
<dbReference type="EMBL" id="BMAO01035685">
    <property type="protein sequence ID" value="GFR05261.1"/>
    <property type="molecule type" value="Genomic_DNA"/>
</dbReference>
<keyword evidence="2" id="KW-1185">Reference proteome</keyword>
<gene>
    <name evidence="1" type="ORF">TNCT_547971</name>
</gene>
<name>A0A8X6LC15_TRICU</name>
<accession>A0A8X6LC15</accession>
<evidence type="ECO:0000313" key="2">
    <source>
        <dbReference type="Proteomes" id="UP000887116"/>
    </source>
</evidence>
<organism evidence="1 2">
    <name type="scientific">Trichonephila clavata</name>
    <name type="common">Joro spider</name>
    <name type="synonym">Nephila clavata</name>
    <dbReference type="NCBI Taxonomy" id="2740835"/>
    <lineage>
        <taxon>Eukaryota</taxon>
        <taxon>Metazoa</taxon>
        <taxon>Ecdysozoa</taxon>
        <taxon>Arthropoda</taxon>
        <taxon>Chelicerata</taxon>
        <taxon>Arachnida</taxon>
        <taxon>Araneae</taxon>
        <taxon>Araneomorphae</taxon>
        <taxon>Entelegynae</taxon>
        <taxon>Araneoidea</taxon>
        <taxon>Nephilidae</taxon>
        <taxon>Trichonephila</taxon>
    </lineage>
</organism>
<evidence type="ECO:0000313" key="1">
    <source>
        <dbReference type="EMBL" id="GFR05261.1"/>
    </source>
</evidence>
<reference evidence="1" key="1">
    <citation type="submission" date="2020-07" db="EMBL/GenBank/DDBJ databases">
        <title>Multicomponent nature underlies the extraordinary mechanical properties of spider dragline silk.</title>
        <authorList>
            <person name="Kono N."/>
            <person name="Nakamura H."/>
            <person name="Mori M."/>
            <person name="Yoshida Y."/>
            <person name="Ohtoshi R."/>
            <person name="Malay A.D."/>
            <person name="Moran D.A.P."/>
            <person name="Tomita M."/>
            <person name="Numata K."/>
            <person name="Arakawa K."/>
        </authorList>
    </citation>
    <scope>NUCLEOTIDE SEQUENCE</scope>
</reference>
<dbReference type="AlphaFoldDB" id="A0A8X6LC15"/>
<protein>
    <submittedName>
        <fullName evidence="1">Uncharacterized protein</fullName>
    </submittedName>
</protein>
<sequence>MVAGPSPPPSRHVCRMNLTSSRQLTWGRFLNKFRSIPASLWPEDPSTGLIIMPCGQIMQCGLLTNFCPRFILTFSKTSRIRTGFLTEQFWQAEMMWLSS</sequence>
<comment type="caution">
    <text evidence="1">The sequence shown here is derived from an EMBL/GenBank/DDBJ whole genome shotgun (WGS) entry which is preliminary data.</text>
</comment>